<protein>
    <recommendedName>
        <fullName evidence="1">Transposase InsH N-terminal domain-containing protein</fullName>
    </recommendedName>
</protein>
<sequence length="65" mass="7611">MASALRLENLTSDRAIIRCCQLRLDILYFLNYELGQALPWHSTLSRTRQRLPEKVFDRSAEAIVF</sequence>
<dbReference type="Proteomes" id="UP000232883">
    <property type="component" value="Chromosome"/>
</dbReference>
<dbReference type="InterPro" id="IPR008490">
    <property type="entry name" value="Transposase_InsH_N"/>
</dbReference>
<keyword evidence="3" id="KW-1185">Reference proteome</keyword>
<evidence type="ECO:0000313" key="3">
    <source>
        <dbReference type="Proteomes" id="UP000232883"/>
    </source>
</evidence>
<dbReference type="KEGG" id="spir:CWM47_17525"/>
<accession>A0A2K8Z0S9</accession>
<organism evidence="2 3">
    <name type="scientific">Spirosoma pollinicola</name>
    <dbReference type="NCBI Taxonomy" id="2057025"/>
    <lineage>
        <taxon>Bacteria</taxon>
        <taxon>Pseudomonadati</taxon>
        <taxon>Bacteroidota</taxon>
        <taxon>Cytophagia</taxon>
        <taxon>Cytophagales</taxon>
        <taxon>Cytophagaceae</taxon>
        <taxon>Spirosoma</taxon>
    </lineage>
</organism>
<dbReference type="AlphaFoldDB" id="A0A2K8Z0S9"/>
<feature type="domain" description="Transposase InsH N-terminal" evidence="1">
    <location>
        <begin position="6"/>
        <end position="50"/>
    </location>
</feature>
<name>A0A2K8Z0S9_9BACT</name>
<reference evidence="2 3" key="1">
    <citation type="submission" date="2017-11" db="EMBL/GenBank/DDBJ databases">
        <title>Taxonomic description and genome sequences of Spirosoma HA7 sp. nov., isolated from pollen microhabitat of Corylus avellana.</title>
        <authorList>
            <person name="Ambika Manirajan B."/>
            <person name="Suarez C."/>
            <person name="Ratering S."/>
            <person name="Geissler-Plaum R."/>
            <person name="Cardinale M."/>
            <person name="Sylvia S."/>
        </authorList>
    </citation>
    <scope>NUCLEOTIDE SEQUENCE [LARGE SCALE GENOMIC DNA]</scope>
    <source>
        <strain evidence="2 3">HA7</strain>
    </source>
</reference>
<gene>
    <name evidence="2" type="ORF">CWM47_17525</name>
</gene>
<evidence type="ECO:0000313" key="2">
    <source>
        <dbReference type="EMBL" id="AUD03471.1"/>
    </source>
</evidence>
<dbReference type="Pfam" id="PF05598">
    <property type="entry name" value="DUF772"/>
    <property type="match status" value="1"/>
</dbReference>
<proteinExistence type="predicted"/>
<evidence type="ECO:0000259" key="1">
    <source>
        <dbReference type="Pfam" id="PF05598"/>
    </source>
</evidence>
<dbReference type="EMBL" id="CP025096">
    <property type="protein sequence ID" value="AUD03471.1"/>
    <property type="molecule type" value="Genomic_DNA"/>
</dbReference>